<evidence type="ECO:0000313" key="2">
    <source>
        <dbReference type="EMBL" id="ALE02742.1"/>
    </source>
</evidence>
<dbReference type="RefSeq" id="WP_053820310.1">
    <property type="nucleotide sequence ID" value="NZ_CP006911.1"/>
</dbReference>
<sequence length="88" mass="9993">MLIFISTLVSVGFGYLFFRIVKPKSEIGSKANFYARTFLAWSLFISTSFYIQPFAMSPSINNLTPWFSVAIPFGLIATIIGYLYGKFR</sequence>
<dbReference type="Proteomes" id="UP000068905">
    <property type="component" value="Chromosome"/>
</dbReference>
<keyword evidence="1" id="KW-1133">Transmembrane helix</keyword>
<accession>A0A0M4M4F6</accession>
<evidence type="ECO:0000256" key="1">
    <source>
        <dbReference type="SAM" id="Phobius"/>
    </source>
</evidence>
<feature type="transmembrane region" description="Helical" evidence="1">
    <location>
        <begin position="6"/>
        <end position="21"/>
    </location>
</feature>
<keyword evidence="1" id="KW-0812">Transmembrane</keyword>
<reference evidence="2 3" key="1">
    <citation type="journal article" date="2015" name="Genome Announc.">
        <title>Genome Sequence of 'Candidatus Thioglobus singularis' Strain PS1, a Mixotroph from the SUP05 Clade of Marine Gammaproteobacteria.</title>
        <authorList>
            <person name="Marshall K.T."/>
            <person name="Morris R.M."/>
        </authorList>
    </citation>
    <scope>NUCLEOTIDE SEQUENCE [LARGE SCALE GENOMIC DNA]</scope>
    <source>
        <strain evidence="2 3">PS1</strain>
    </source>
</reference>
<name>A0A0M4M4F6_9GAMM</name>
<proteinExistence type="predicted"/>
<protein>
    <submittedName>
        <fullName evidence="2">Uncharacterized protein</fullName>
    </submittedName>
</protein>
<keyword evidence="1" id="KW-0472">Membrane</keyword>
<keyword evidence="3" id="KW-1185">Reference proteome</keyword>
<dbReference type="STRING" id="1125411.W908_05800"/>
<dbReference type="AlphaFoldDB" id="A0A0M4M4F6"/>
<feature type="transmembrane region" description="Helical" evidence="1">
    <location>
        <begin position="33"/>
        <end position="51"/>
    </location>
</feature>
<organism evidence="2 3">
    <name type="scientific">Candidatus Pseudothioglobus singularis PS1</name>
    <dbReference type="NCBI Taxonomy" id="1125411"/>
    <lineage>
        <taxon>Bacteria</taxon>
        <taxon>Pseudomonadati</taxon>
        <taxon>Pseudomonadota</taxon>
        <taxon>Gammaproteobacteria</taxon>
        <taxon>Candidatus Pseudothioglobaceae</taxon>
        <taxon>Candidatus Pseudothioglobus</taxon>
    </lineage>
</organism>
<feature type="transmembrane region" description="Helical" evidence="1">
    <location>
        <begin position="63"/>
        <end position="84"/>
    </location>
</feature>
<evidence type="ECO:0000313" key="3">
    <source>
        <dbReference type="Proteomes" id="UP000068905"/>
    </source>
</evidence>
<dbReference type="OrthoDB" id="9907388at2"/>
<dbReference type="EMBL" id="CP006911">
    <property type="protein sequence ID" value="ALE02742.1"/>
    <property type="molecule type" value="Genomic_DNA"/>
</dbReference>
<gene>
    <name evidence="2" type="ORF">W908_05800</name>
</gene>
<dbReference type="KEGG" id="tsn:W908_05800"/>